<dbReference type="EMBL" id="BSXT01018935">
    <property type="protein sequence ID" value="GMG16432.1"/>
    <property type="molecule type" value="Genomic_DNA"/>
</dbReference>
<proteinExistence type="predicted"/>
<reference evidence="3" key="1">
    <citation type="submission" date="2023-04" db="EMBL/GenBank/DDBJ databases">
        <title>Phytophthora fragariaefolia NBRC 109709.</title>
        <authorList>
            <person name="Ichikawa N."/>
            <person name="Sato H."/>
            <person name="Tonouchi N."/>
        </authorList>
    </citation>
    <scope>NUCLEOTIDE SEQUENCE</scope>
    <source>
        <strain evidence="3">NBRC 109709</strain>
    </source>
</reference>
<organism evidence="3 4">
    <name type="scientific">Phytophthora fragariaefolia</name>
    <dbReference type="NCBI Taxonomy" id="1490495"/>
    <lineage>
        <taxon>Eukaryota</taxon>
        <taxon>Sar</taxon>
        <taxon>Stramenopiles</taxon>
        <taxon>Oomycota</taxon>
        <taxon>Peronosporomycetes</taxon>
        <taxon>Peronosporales</taxon>
        <taxon>Peronosporaceae</taxon>
        <taxon>Phytophthora</taxon>
    </lineage>
</organism>
<gene>
    <name evidence="3" type="ORF">Pfra01_002976200</name>
</gene>
<protein>
    <submittedName>
        <fullName evidence="3">Unnamed protein product</fullName>
    </submittedName>
</protein>
<dbReference type="Proteomes" id="UP001165121">
    <property type="component" value="Unassembled WGS sequence"/>
</dbReference>
<name>A0A9W6YPU6_9STRA</name>
<evidence type="ECO:0000256" key="1">
    <source>
        <dbReference type="SAM" id="MobiDB-lite"/>
    </source>
</evidence>
<comment type="caution">
    <text evidence="3">The sequence shown here is derived from an EMBL/GenBank/DDBJ whole genome shotgun (WGS) entry which is preliminary data.</text>
</comment>
<dbReference type="OrthoDB" id="124416at2759"/>
<feature type="region of interest" description="Disordered" evidence="1">
    <location>
        <begin position="111"/>
        <end position="161"/>
    </location>
</feature>
<dbReference type="Pfam" id="PF03184">
    <property type="entry name" value="DDE_1"/>
    <property type="match status" value="1"/>
</dbReference>
<evidence type="ECO:0000259" key="2">
    <source>
        <dbReference type="Pfam" id="PF03184"/>
    </source>
</evidence>
<dbReference type="GO" id="GO:0003676">
    <property type="term" value="F:nucleic acid binding"/>
    <property type="evidence" value="ECO:0007669"/>
    <property type="project" value="InterPro"/>
</dbReference>
<evidence type="ECO:0000313" key="4">
    <source>
        <dbReference type="Proteomes" id="UP001165121"/>
    </source>
</evidence>
<keyword evidence="4" id="KW-1185">Reference proteome</keyword>
<feature type="compositionally biased region" description="Polar residues" evidence="1">
    <location>
        <begin position="152"/>
        <end position="161"/>
    </location>
</feature>
<feature type="region of interest" description="Disordered" evidence="1">
    <location>
        <begin position="230"/>
        <end position="307"/>
    </location>
</feature>
<feature type="compositionally biased region" description="Acidic residues" evidence="1">
    <location>
        <begin position="233"/>
        <end position="243"/>
    </location>
</feature>
<sequence>MAYLRPNDAGIIATFKQHYRRKQLEWVFRKIKRREKIDKNAYIVDQRQAMEWSEAIWEDMRKTQTMHNCFRHTGVIFNGVDERSSCSYGDDVKVDEVILRTSQFHLSSEGSSELVLDDSSTDADSSNAPESSFDDSPEGSGVLDAPFDEPIDSSSKPGMNAPSYTSSVLSMQTDMLTTCKFCWKLTPVTHQEKRRANNEMSYMDIADHDSETSCPQISLADYVERRMVNLSVDDGEDNGEDNGEGSSERSGEDNSSTDSGKDSGEDNGEDGEDGRVDNDQDDSETDSEGDRAQPVPESRGNCAERAL</sequence>
<feature type="domain" description="DDE-1" evidence="2">
    <location>
        <begin position="4"/>
        <end position="70"/>
    </location>
</feature>
<accession>A0A9W6YPU6</accession>
<evidence type="ECO:0000313" key="3">
    <source>
        <dbReference type="EMBL" id="GMG16432.1"/>
    </source>
</evidence>
<dbReference type="InterPro" id="IPR004875">
    <property type="entry name" value="DDE_SF_endonuclease_dom"/>
</dbReference>
<dbReference type="AlphaFoldDB" id="A0A9W6YPU6"/>